<reference evidence="1 2" key="2">
    <citation type="journal article" date="2022" name="Mol. Ecol. Resour.">
        <title>The genomes of chicory, endive, great burdock and yacon provide insights into Asteraceae paleo-polyploidization history and plant inulin production.</title>
        <authorList>
            <person name="Fan W."/>
            <person name="Wang S."/>
            <person name="Wang H."/>
            <person name="Wang A."/>
            <person name="Jiang F."/>
            <person name="Liu H."/>
            <person name="Zhao H."/>
            <person name="Xu D."/>
            <person name="Zhang Y."/>
        </authorList>
    </citation>
    <scope>NUCLEOTIDE SEQUENCE [LARGE SCALE GENOMIC DNA]</scope>
    <source>
        <strain evidence="2">cv. Punajuju</strain>
        <tissue evidence="1">Leaves</tissue>
    </source>
</reference>
<dbReference type="Proteomes" id="UP001055811">
    <property type="component" value="Linkage Group LG07"/>
</dbReference>
<evidence type="ECO:0000313" key="1">
    <source>
        <dbReference type="EMBL" id="KAI3708906.1"/>
    </source>
</evidence>
<accession>A0ACB9AG17</accession>
<reference evidence="2" key="1">
    <citation type="journal article" date="2022" name="Mol. Ecol. Resour.">
        <title>The genomes of chicory, endive, great burdock and yacon provide insights into Asteraceae palaeo-polyploidization history and plant inulin production.</title>
        <authorList>
            <person name="Fan W."/>
            <person name="Wang S."/>
            <person name="Wang H."/>
            <person name="Wang A."/>
            <person name="Jiang F."/>
            <person name="Liu H."/>
            <person name="Zhao H."/>
            <person name="Xu D."/>
            <person name="Zhang Y."/>
        </authorList>
    </citation>
    <scope>NUCLEOTIDE SEQUENCE [LARGE SCALE GENOMIC DNA]</scope>
    <source>
        <strain evidence="2">cv. Punajuju</strain>
    </source>
</reference>
<sequence>MPSLSASSPSLTSFLHRFPIDTSEATDAISFRATEATTVGPLLSLYLSHSPSSHHFGYGPSKITSMSFSKVVGSGARDMLTGTDAYNDASSDATLFQVHYPFYPMRMISNNTENDFQSLECNDLLEDLEDHAIGNLLPEKDELLAGVMDGFDLNAFPSRADELEEYDLFGSGGGMELESDMDSLNMSISKVGLTDGVVGNGVAHYNLANGVATVAGEHPYGEHPSRILFVRNINSNVEDSELITLFEQYGNIWTLYTACKHRGFVMISYYDIRVSRTAMRALQNKPLRRRKLDIHYSIPKLSTHGNWMARRIGSVRPTFAPKKINISKVNTWKFKSVELPNPSEVCQEPGTEPDVRLWFELGKLYKKWYLDLAPKAADLSRCGYMPSDLYKLNSAYGTQEELRYCIEEMHNQHLLALGDVVLNHRCAHKQSGNGVWNILAGKFHGDPKQFFVMIQNFRVVEIPQVV</sequence>
<gene>
    <name evidence="1" type="ORF">L2E82_38465</name>
</gene>
<keyword evidence="2" id="KW-1185">Reference proteome</keyword>
<name>A0ACB9AG17_CICIN</name>
<comment type="caution">
    <text evidence="1">The sequence shown here is derived from an EMBL/GenBank/DDBJ whole genome shotgun (WGS) entry which is preliminary data.</text>
</comment>
<proteinExistence type="predicted"/>
<protein>
    <submittedName>
        <fullName evidence="1">Uncharacterized protein</fullName>
    </submittedName>
</protein>
<organism evidence="1 2">
    <name type="scientific">Cichorium intybus</name>
    <name type="common">Chicory</name>
    <dbReference type="NCBI Taxonomy" id="13427"/>
    <lineage>
        <taxon>Eukaryota</taxon>
        <taxon>Viridiplantae</taxon>
        <taxon>Streptophyta</taxon>
        <taxon>Embryophyta</taxon>
        <taxon>Tracheophyta</taxon>
        <taxon>Spermatophyta</taxon>
        <taxon>Magnoliopsida</taxon>
        <taxon>eudicotyledons</taxon>
        <taxon>Gunneridae</taxon>
        <taxon>Pentapetalae</taxon>
        <taxon>asterids</taxon>
        <taxon>campanulids</taxon>
        <taxon>Asterales</taxon>
        <taxon>Asteraceae</taxon>
        <taxon>Cichorioideae</taxon>
        <taxon>Cichorieae</taxon>
        <taxon>Cichoriinae</taxon>
        <taxon>Cichorium</taxon>
    </lineage>
</organism>
<dbReference type="EMBL" id="CM042015">
    <property type="protein sequence ID" value="KAI3708906.1"/>
    <property type="molecule type" value="Genomic_DNA"/>
</dbReference>
<evidence type="ECO:0000313" key="2">
    <source>
        <dbReference type="Proteomes" id="UP001055811"/>
    </source>
</evidence>